<organism evidence="10">
    <name type="scientific">Trypanosoma vivax (strain Y486)</name>
    <dbReference type="NCBI Taxonomy" id="1055687"/>
    <lineage>
        <taxon>Eukaryota</taxon>
        <taxon>Discoba</taxon>
        <taxon>Euglenozoa</taxon>
        <taxon>Kinetoplastea</taxon>
        <taxon>Metakinetoplastina</taxon>
        <taxon>Trypanosomatida</taxon>
        <taxon>Trypanosomatidae</taxon>
        <taxon>Trypanosoma</taxon>
        <taxon>Duttonella</taxon>
    </lineage>
</organism>
<feature type="transmembrane region" description="Helical" evidence="8">
    <location>
        <begin position="138"/>
        <end position="160"/>
    </location>
</feature>
<keyword evidence="7 8" id="KW-0472">Membrane</keyword>
<feature type="transmembrane region" description="Helical" evidence="8">
    <location>
        <begin position="6"/>
        <end position="24"/>
    </location>
</feature>
<feature type="domain" description="Glycosyl transferase family 28 C-terminal" evidence="9">
    <location>
        <begin position="268"/>
        <end position="404"/>
    </location>
</feature>
<comment type="subcellular location">
    <subcellularLocation>
        <location evidence="1">Endoplasmic reticulum membrane</location>
        <topology evidence="1">Single-pass membrane protein</topology>
    </subcellularLocation>
</comment>
<dbReference type="GO" id="GO:0004577">
    <property type="term" value="F:N-acetylglucosaminyldiphosphodolichol N-acetylglucosaminyltransferase activity"/>
    <property type="evidence" value="ECO:0007669"/>
    <property type="project" value="TreeGrafter"/>
</dbReference>
<evidence type="ECO:0000256" key="6">
    <source>
        <dbReference type="ARBA" id="ARBA00022989"/>
    </source>
</evidence>
<evidence type="ECO:0000259" key="9">
    <source>
        <dbReference type="Pfam" id="PF04101"/>
    </source>
</evidence>
<evidence type="ECO:0000256" key="5">
    <source>
        <dbReference type="ARBA" id="ARBA00022824"/>
    </source>
</evidence>
<evidence type="ECO:0000256" key="1">
    <source>
        <dbReference type="ARBA" id="ARBA00004389"/>
    </source>
</evidence>
<evidence type="ECO:0000256" key="3">
    <source>
        <dbReference type="ARBA" id="ARBA00017467"/>
    </source>
</evidence>
<keyword evidence="5" id="KW-0256">Endoplasmic reticulum</keyword>
<evidence type="ECO:0000256" key="7">
    <source>
        <dbReference type="ARBA" id="ARBA00023136"/>
    </source>
</evidence>
<dbReference type="InterPro" id="IPR007235">
    <property type="entry name" value="Glyco_trans_28_C"/>
</dbReference>
<dbReference type="SUPFAM" id="SSF53756">
    <property type="entry name" value="UDP-Glycosyltransferase/glycogen phosphorylase"/>
    <property type="match status" value="1"/>
</dbReference>
<dbReference type="AlphaFoldDB" id="G0TWL3"/>
<keyword evidence="4 8" id="KW-0812">Transmembrane</keyword>
<dbReference type="GO" id="GO:0043541">
    <property type="term" value="C:UDP-N-acetylglucosamine transferase complex"/>
    <property type="evidence" value="ECO:0007669"/>
    <property type="project" value="TreeGrafter"/>
</dbReference>
<dbReference type="PANTHER" id="PTHR12154:SF4">
    <property type="entry name" value="UDP-N-ACETYLGLUCOSAMINE TRANSFERASE SUBUNIT ALG14 HOMOLOG"/>
    <property type="match status" value="1"/>
</dbReference>
<dbReference type="Gene3D" id="3.40.50.2000">
    <property type="entry name" value="Glycogen Phosphorylase B"/>
    <property type="match status" value="2"/>
</dbReference>
<dbReference type="InterPro" id="IPR013969">
    <property type="entry name" value="Oligosacch_biosynth_Alg14"/>
</dbReference>
<dbReference type="Pfam" id="PF04101">
    <property type="entry name" value="Glyco_tran_28_C"/>
    <property type="match status" value="1"/>
</dbReference>
<accession>G0TWL3</accession>
<evidence type="ECO:0000313" key="10">
    <source>
        <dbReference type="EMBL" id="CCC48351.1"/>
    </source>
</evidence>
<dbReference type="GO" id="GO:0006488">
    <property type="term" value="P:dolichol-linked oligosaccharide biosynthetic process"/>
    <property type="evidence" value="ECO:0007669"/>
    <property type="project" value="InterPro"/>
</dbReference>
<dbReference type="Pfam" id="PF08660">
    <property type="entry name" value="Alg14"/>
    <property type="match status" value="1"/>
</dbReference>
<dbReference type="EMBL" id="HE573022">
    <property type="protein sequence ID" value="CCC48351.1"/>
    <property type="molecule type" value="Genomic_DNA"/>
</dbReference>
<evidence type="ECO:0000256" key="4">
    <source>
        <dbReference type="ARBA" id="ARBA00022692"/>
    </source>
</evidence>
<reference evidence="10" key="1">
    <citation type="journal article" date="2012" name="Proc. Natl. Acad. Sci. U.S.A.">
        <title>Antigenic diversity is generated by distinct evolutionary mechanisms in African trypanosome species.</title>
        <authorList>
            <person name="Jackson A.P."/>
            <person name="Berry A."/>
            <person name="Aslett M."/>
            <person name="Allison H.C."/>
            <person name="Burton P."/>
            <person name="Vavrova-Anderson J."/>
            <person name="Brown R."/>
            <person name="Browne H."/>
            <person name="Corton N."/>
            <person name="Hauser H."/>
            <person name="Gamble J."/>
            <person name="Gilderthorp R."/>
            <person name="Marcello L."/>
            <person name="McQuillan J."/>
            <person name="Otto T.D."/>
            <person name="Quail M.A."/>
            <person name="Sanders M.J."/>
            <person name="van Tonder A."/>
            <person name="Ginger M.L."/>
            <person name="Field M.C."/>
            <person name="Barry J.D."/>
            <person name="Hertz-Fowler C."/>
            <person name="Berriman M."/>
        </authorList>
    </citation>
    <scope>NUCLEOTIDE SEQUENCE</scope>
    <source>
        <strain evidence="10">Y486</strain>
    </source>
</reference>
<dbReference type="OMA" id="YMESFTC"/>
<comment type="similarity">
    <text evidence="2">Belongs to the ALG14 family.</text>
</comment>
<sequence length="427" mass="47332">MSLPCLTLVLITILALAWRFLYVLRGPPAPKHRSRDAPLSVCVVLGTGGHTCEMMRTIYALKPAVWRANRPFYVVSDTDHHSGSLAKEFEQSNFRRYCLLHRIPRAREVGQSYFFSIFSSLRALWSCMFLIAQEKPDVILANGPGVCVPVVLAAFLLAMFTPSRFYRRPAIGFIETYSSVTHLSVTGKLLAPFSDVFIVQWRVLYNICCNKWWMSKNSLFFVGTNDSLAGSNVPQLLAQEYPSTSLFLPRVNLNNTGSDGGNGSGLMALVTVGSTQFNALVEAMDSEDVCWALAQRGINRLLIQKGSSSHVNTVRSAHGVSIEVFDYRPNLKEVIASAALVISHAGAGTVLEVLEAKKPLIAVPNRSLMLDHQLEFAEALDANRYLRCVQVCDLRRELMELDLSKLRVFPGSNVADLREALALLFSS</sequence>
<dbReference type="VEuPathDB" id="TriTrypDB:TvY486_0601420"/>
<keyword evidence="6 8" id="KW-1133">Transmembrane helix</keyword>
<protein>
    <recommendedName>
        <fullName evidence="3">UDP-N-acetylglucosamine transferase subunit ALG14</fullName>
    </recommendedName>
</protein>
<proteinExistence type="inferred from homology"/>
<dbReference type="PANTHER" id="PTHR12154">
    <property type="entry name" value="GLYCOSYL TRANSFERASE-RELATED"/>
    <property type="match status" value="1"/>
</dbReference>
<evidence type="ECO:0000256" key="2">
    <source>
        <dbReference type="ARBA" id="ARBA00009731"/>
    </source>
</evidence>
<name>G0TWL3_TRYVY</name>
<gene>
    <name evidence="10" type="ORF">TVY486_0601420</name>
</gene>
<evidence type="ECO:0000256" key="8">
    <source>
        <dbReference type="SAM" id="Phobius"/>
    </source>
</evidence>
<keyword evidence="10" id="KW-0808">Transferase</keyword>